<dbReference type="EMBL" id="JBHSQK010000010">
    <property type="protein sequence ID" value="MFC5947850.1"/>
    <property type="molecule type" value="Genomic_DNA"/>
</dbReference>
<dbReference type="InterPro" id="IPR037401">
    <property type="entry name" value="SnoaL-like"/>
</dbReference>
<keyword evidence="4" id="KW-1185">Reference proteome</keyword>
<comment type="caution">
    <text evidence="3">The sequence shown here is derived from an EMBL/GenBank/DDBJ whole genome shotgun (WGS) entry which is preliminary data.</text>
</comment>
<dbReference type="Pfam" id="PF12680">
    <property type="entry name" value="SnoaL_2"/>
    <property type="match status" value="1"/>
</dbReference>
<gene>
    <name evidence="3" type="ORF">ACFQH9_06140</name>
</gene>
<evidence type="ECO:0000259" key="2">
    <source>
        <dbReference type="Pfam" id="PF12680"/>
    </source>
</evidence>
<protein>
    <submittedName>
        <fullName evidence="3">Nuclear transport factor 2 family protein</fullName>
    </submittedName>
</protein>
<dbReference type="InterPro" id="IPR032710">
    <property type="entry name" value="NTF2-like_dom_sf"/>
</dbReference>
<reference evidence="4" key="1">
    <citation type="journal article" date="2019" name="Int. J. Syst. Evol. Microbiol.">
        <title>The Global Catalogue of Microorganisms (GCM) 10K type strain sequencing project: providing services to taxonomists for standard genome sequencing and annotation.</title>
        <authorList>
            <consortium name="The Broad Institute Genomics Platform"/>
            <consortium name="The Broad Institute Genome Sequencing Center for Infectious Disease"/>
            <person name="Wu L."/>
            <person name="Ma J."/>
        </authorList>
    </citation>
    <scope>NUCLEOTIDE SEQUENCE [LARGE SCALE GENOMIC DNA]</scope>
    <source>
        <strain evidence="4">CGMCC 4.7397</strain>
    </source>
</reference>
<dbReference type="SUPFAM" id="SSF54427">
    <property type="entry name" value="NTF2-like"/>
    <property type="match status" value="1"/>
</dbReference>
<dbReference type="RefSeq" id="WP_379564910.1">
    <property type="nucleotide sequence ID" value="NZ_JBHSQK010000010.1"/>
</dbReference>
<accession>A0ABW1I3Z0</accession>
<organism evidence="3 4">
    <name type="scientific">Pseudonocardia lutea</name>
    <dbReference type="NCBI Taxonomy" id="2172015"/>
    <lineage>
        <taxon>Bacteria</taxon>
        <taxon>Bacillati</taxon>
        <taxon>Actinomycetota</taxon>
        <taxon>Actinomycetes</taxon>
        <taxon>Pseudonocardiales</taxon>
        <taxon>Pseudonocardiaceae</taxon>
        <taxon>Pseudonocardia</taxon>
    </lineage>
</organism>
<dbReference type="Proteomes" id="UP001596119">
    <property type="component" value="Unassembled WGS sequence"/>
</dbReference>
<dbReference type="PANTHER" id="PTHR41252:SF1">
    <property type="entry name" value="BLR2505 PROTEIN"/>
    <property type="match status" value="1"/>
</dbReference>
<dbReference type="Gene3D" id="3.10.450.50">
    <property type="match status" value="1"/>
</dbReference>
<dbReference type="PANTHER" id="PTHR41252">
    <property type="entry name" value="BLR2505 PROTEIN"/>
    <property type="match status" value="1"/>
</dbReference>
<feature type="region of interest" description="Disordered" evidence="1">
    <location>
        <begin position="1"/>
        <end position="22"/>
    </location>
</feature>
<sequence length="159" mass="17574">MLPTSRYGPGPGGEGSAAMGERQRADKDLIRAAFDEWAAGTGGPFALLADDATWTITGNSPVSRTYRSRQEFLDVVIDPFNARMSERLVPSVRGLFADGDWVIALFDAHATARDGTPYDNTYSWYLRLAGEGGDRRIVEAIAFFDTIEFTDFWKRVDPA</sequence>
<proteinExistence type="predicted"/>
<name>A0ABW1I3Z0_9PSEU</name>
<evidence type="ECO:0000313" key="4">
    <source>
        <dbReference type="Proteomes" id="UP001596119"/>
    </source>
</evidence>
<evidence type="ECO:0000313" key="3">
    <source>
        <dbReference type="EMBL" id="MFC5947850.1"/>
    </source>
</evidence>
<feature type="domain" description="SnoaL-like" evidence="2">
    <location>
        <begin position="31"/>
        <end position="130"/>
    </location>
</feature>
<evidence type="ECO:0000256" key="1">
    <source>
        <dbReference type="SAM" id="MobiDB-lite"/>
    </source>
</evidence>